<dbReference type="InterPro" id="IPR013783">
    <property type="entry name" value="Ig-like_fold"/>
</dbReference>
<dbReference type="Proteomes" id="UP001378592">
    <property type="component" value="Unassembled WGS sequence"/>
</dbReference>
<evidence type="ECO:0000313" key="4">
    <source>
        <dbReference type="Proteomes" id="UP001378592"/>
    </source>
</evidence>
<keyword evidence="1" id="KW-0732">Signal</keyword>
<reference evidence="3 4" key="1">
    <citation type="submission" date="2024-03" db="EMBL/GenBank/DDBJ databases">
        <title>The genome assembly and annotation of the cricket Gryllus longicercus Weissman &amp; Gray.</title>
        <authorList>
            <person name="Szrajer S."/>
            <person name="Gray D."/>
            <person name="Ylla G."/>
        </authorList>
    </citation>
    <scope>NUCLEOTIDE SEQUENCE [LARGE SCALE GENOMIC DNA]</scope>
    <source>
        <strain evidence="3">DAG 2021-001</strain>
        <tissue evidence="3">Whole body minus gut</tissue>
    </source>
</reference>
<comment type="caution">
    <text evidence="3">The sequence shown here is derived from an EMBL/GenBank/DDBJ whole genome shotgun (WGS) entry which is preliminary data.</text>
</comment>
<evidence type="ECO:0000256" key="1">
    <source>
        <dbReference type="SAM" id="SignalP"/>
    </source>
</evidence>
<proteinExistence type="predicted"/>
<dbReference type="PROSITE" id="PS50835">
    <property type="entry name" value="IG_LIKE"/>
    <property type="match status" value="1"/>
</dbReference>
<feature type="chain" id="PRO_5042903775" description="Ig-like domain-containing protein" evidence="1">
    <location>
        <begin position="17"/>
        <end position="264"/>
    </location>
</feature>
<sequence>MFFPLLIATLSRCAGAGGIQITHLNVPTEVRNGSSYTILDCVYSLKPDEVDTERGLVVKWYFNNGPSPVYQWIPGMKPQDLGVLRGRLNVLHRVTDNVATMHRALYILNPTTDLSGEYKCHVSTFEDEDFMTKKMVVYATEKKFELTQSKPDPDSVRIACSAKGLFPEPKMALYKTPSGSKLSMPDVEVETTAKQGSYDIRAQALMSDADLESPTFFDCEVKIPEVRYAVRKTIVYYPGIYELPSGKCCRRLWRHCSARVACSV</sequence>
<dbReference type="AlphaFoldDB" id="A0AAN9Z264"/>
<organism evidence="3 4">
    <name type="scientific">Gryllus longicercus</name>
    <dbReference type="NCBI Taxonomy" id="2509291"/>
    <lineage>
        <taxon>Eukaryota</taxon>
        <taxon>Metazoa</taxon>
        <taxon>Ecdysozoa</taxon>
        <taxon>Arthropoda</taxon>
        <taxon>Hexapoda</taxon>
        <taxon>Insecta</taxon>
        <taxon>Pterygota</taxon>
        <taxon>Neoptera</taxon>
        <taxon>Polyneoptera</taxon>
        <taxon>Orthoptera</taxon>
        <taxon>Ensifera</taxon>
        <taxon>Gryllidea</taxon>
        <taxon>Grylloidea</taxon>
        <taxon>Gryllidae</taxon>
        <taxon>Gryllinae</taxon>
        <taxon>Gryllus</taxon>
    </lineage>
</organism>
<dbReference type="InterPro" id="IPR007110">
    <property type="entry name" value="Ig-like_dom"/>
</dbReference>
<dbReference type="PANTHER" id="PTHR21261:SF2">
    <property type="entry name" value="GH04238P-RELATED"/>
    <property type="match status" value="1"/>
</dbReference>
<feature type="domain" description="Ig-like" evidence="2">
    <location>
        <begin position="4"/>
        <end position="137"/>
    </location>
</feature>
<dbReference type="SUPFAM" id="SSF48726">
    <property type="entry name" value="Immunoglobulin"/>
    <property type="match status" value="1"/>
</dbReference>
<accession>A0AAN9Z264</accession>
<feature type="signal peptide" evidence="1">
    <location>
        <begin position="1"/>
        <end position="16"/>
    </location>
</feature>
<dbReference type="EMBL" id="JAZDUA010000385">
    <property type="protein sequence ID" value="KAK7793373.1"/>
    <property type="molecule type" value="Genomic_DNA"/>
</dbReference>
<protein>
    <recommendedName>
        <fullName evidence="2">Ig-like domain-containing protein</fullName>
    </recommendedName>
</protein>
<gene>
    <name evidence="3" type="ORF">R5R35_007608</name>
</gene>
<name>A0AAN9Z264_9ORTH</name>
<dbReference type="InterPro" id="IPR036179">
    <property type="entry name" value="Ig-like_dom_sf"/>
</dbReference>
<keyword evidence="4" id="KW-1185">Reference proteome</keyword>
<evidence type="ECO:0000313" key="3">
    <source>
        <dbReference type="EMBL" id="KAK7793373.1"/>
    </source>
</evidence>
<dbReference type="Gene3D" id="2.60.40.10">
    <property type="entry name" value="Immunoglobulins"/>
    <property type="match status" value="2"/>
</dbReference>
<dbReference type="PANTHER" id="PTHR21261">
    <property type="entry name" value="BEAT PROTEIN"/>
    <property type="match status" value="1"/>
</dbReference>
<evidence type="ECO:0000259" key="2">
    <source>
        <dbReference type="PROSITE" id="PS50835"/>
    </source>
</evidence>